<dbReference type="PANTHER" id="PTHR46211:SF8">
    <property type="entry name" value="PHOSPHODIESTERASE"/>
    <property type="match status" value="1"/>
</dbReference>
<dbReference type="Pfam" id="PF10110">
    <property type="entry name" value="GPDPase_memb"/>
    <property type="match status" value="1"/>
</dbReference>
<sequence>MKKINTEFQKIYYNLDKILLLFFTLFVLMEFVWIPLNSWLAEYFLSLTGYTYLTASNFLAVFTSNWLVTGGFVSLFLVNILVAYLEIALIFTGVWQLLDTKAKRLSAYIRSVQKHLFEVIKEITLSKVLFLLLYSVILLPFLRKILNIYYFKKLLIPQFIVDYLSNNLWVAILILLSLIFFFWLGSRLMYALPEIFFEHEKVKDAVLYSWEKTKGRKQISSGLRLLWITLQPSLLFWAFGLLLYGLQVFVDSALPTVAPVLVLLSFVLVKLAYYSAIALFMMKLVALLTGWNLPVYPRKSLRHGLRLSILLVSSLFFLVQGVVTFYFPFETMPLTISHRGVDDANGVQNTIEALEKTAQIAPDYVEMDVQETKDLEFVVMHDTDLTQLTGNPGGTHDYTLAELTGMMASENGMSSPVPSFDAYLDRADELGQKLLVEIKVTKQDSKELMPNFLKKYGQRLIAKGHQMQSLDYGVIQKVRAYDERLVSYFILPFNSIYPDTVANGYTMEYSSLDQDFLLRSWLKGQTVYAWTPNDEDSMKQMITLQVDGIITDQLSTMKTLMKDLKDNRQYADLFLFQLQSLLYRF</sequence>
<protein>
    <submittedName>
        <fullName evidence="3">Glycerophosphodiester phosphodiesterase</fullName>
    </submittedName>
</protein>
<gene>
    <name evidence="3" type="ORF">INT76_05740</name>
</gene>
<dbReference type="PROSITE" id="PS51704">
    <property type="entry name" value="GP_PDE"/>
    <property type="match status" value="1"/>
</dbReference>
<organism evidence="3 4">
    <name type="scientific">Streptococcus oriscaviae</name>
    <dbReference type="NCBI Taxonomy" id="2781599"/>
    <lineage>
        <taxon>Bacteria</taxon>
        <taxon>Bacillati</taxon>
        <taxon>Bacillota</taxon>
        <taxon>Bacilli</taxon>
        <taxon>Lactobacillales</taxon>
        <taxon>Streptococcaceae</taxon>
        <taxon>Streptococcus</taxon>
    </lineage>
</organism>
<dbReference type="InterPro" id="IPR018476">
    <property type="entry name" value="GlyceroP-diester-Pdiesterase_M"/>
</dbReference>
<dbReference type="RefSeq" id="WP_212569579.1">
    <property type="nucleotide sequence ID" value="NZ_CP073084.1"/>
</dbReference>
<name>A0ABX7YI79_9STRE</name>
<dbReference type="InterPro" id="IPR030395">
    <property type="entry name" value="GP_PDE_dom"/>
</dbReference>
<evidence type="ECO:0000313" key="3">
    <source>
        <dbReference type="EMBL" id="QUE53385.1"/>
    </source>
</evidence>
<feature type="transmembrane region" description="Helical" evidence="1">
    <location>
        <begin position="225"/>
        <end position="246"/>
    </location>
</feature>
<feature type="transmembrane region" description="Helical" evidence="1">
    <location>
        <begin position="18"/>
        <end position="36"/>
    </location>
</feature>
<evidence type="ECO:0000256" key="1">
    <source>
        <dbReference type="SAM" id="Phobius"/>
    </source>
</evidence>
<keyword evidence="1" id="KW-0812">Transmembrane</keyword>
<keyword evidence="1" id="KW-1133">Transmembrane helix</keyword>
<proteinExistence type="predicted"/>
<feature type="domain" description="GP-PDE" evidence="2">
    <location>
        <begin position="333"/>
        <end position="561"/>
    </location>
</feature>
<keyword evidence="1" id="KW-0472">Membrane</keyword>
<dbReference type="PANTHER" id="PTHR46211">
    <property type="entry name" value="GLYCEROPHOSPHORYL DIESTER PHOSPHODIESTERASE"/>
    <property type="match status" value="1"/>
</dbReference>
<dbReference type="Pfam" id="PF03009">
    <property type="entry name" value="GDPD"/>
    <property type="match status" value="1"/>
</dbReference>
<accession>A0ABX7YI79</accession>
<feature type="transmembrane region" description="Helical" evidence="1">
    <location>
        <begin position="307"/>
        <end position="329"/>
    </location>
</feature>
<reference evidence="3 4" key="1">
    <citation type="submission" date="2021-04" db="EMBL/GenBank/DDBJ databases">
        <title>Complete genome sequence of a novel Streptococcus species.</title>
        <authorList>
            <person name="Teng J.L.L."/>
        </authorList>
    </citation>
    <scope>NUCLEOTIDE SEQUENCE [LARGE SCALE GENOMIC DNA]</scope>
    <source>
        <strain evidence="3 4">HKU75</strain>
    </source>
</reference>
<evidence type="ECO:0000259" key="2">
    <source>
        <dbReference type="PROSITE" id="PS51704"/>
    </source>
</evidence>
<dbReference type="InterPro" id="IPR017946">
    <property type="entry name" value="PLC-like_Pdiesterase_TIM-brl"/>
</dbReference>
<feature type="transmembrane region" description="Helical" evidence="1">
    <location>
        <begin position="73"/>
        <end position="98"/>
    </location>
</feature>
<evidence type="ECO:0000313" key="4">
    <source>
        <dbReference type="Proteomes" id="UP000677616"/>
    </source>
</evidence>
<dbReference type="CDD" id="cd08579">
    <property type="entry name" value="GDPD_memb_like"/>
    <property type="match status" value="1"/>
</dbReference>
<feature type="transmembrane region" description="Helical" evidence="1">
    <location>
        <begin position="258"/>
        <end position="286"/>
    </location>
</feature>
<keyword evidence="4" id="KW-1185">Reference proteome</keyword>
<dbReference type="EMBL" id="CP073084">
    <property type="protein sequence ID" value="QUE53385.1"/>
    <property type="molecule type" value="Genomic_DNA"/>
</dbReference>
<feature type="transmembrane region" description="Helical" evidence="1">
    <location>
        <begin position="43"/>
        <end position="67"/>
    </location>
</feature>
<dbReference type="Proteomes" id="UP000677616">
    <property type="component" value="Chromosome"/>
</dbReference>
<feature type="transmembrane region" description="Helical" evidence="1">
    <location>
        <begin position="119"/>
        <end position="143"/>
    </location>
</feature>
<dbReference type="SUPFAM" id="SSF51695">
    <property type="entry name" value="PLC-like phosphodiesterases"/>
    <property type="match status" value="1"/>
</dbReference>
<feature type="transmembrane region" description="Helical" evidence="1">
    <location>
        <begin position="163"/>
        <end position="184"/>
    </location>
</feature>
<dbReference type="Gene3D" id="3.20.20.190">
    <property type="entry name" value="Phosphatidylinositol (PI) phosphodiesterase"/>
    <property type="match status" value="1"/>
</dbReference>